<accession>A0A4S5BTX8</accession>
<dbReference type="PANTHER" id="PTHR34989">
    <property type="entry name" value="PROTEIN HDED"/>
    <property type="match status" value="1"/>
</dbReference>
<keyword evidence="1" id="KW-1133">Transmembrane helix</keyword>
<dbReference type="PANTHER" id="PTHR34989:SF1">
    <property type="entry name" value="PROTEIN HDED"/>
    <property type="match status" value="1"/>
</dbReference>
<sequence length="189" mass="20476">MTINQPLSDRFSDILASAWWLVLLRGIAAVVFGVLTLIQPEASLVALLLIFSIYAIADGVIGIWTALSNKSSNAQWWVLLLWGIVSVLAGILALVAPGAVLTFAMYYIAFWALITGVLQIAAAIRLRKEVQGEWMLILAGLLSVVFGVLVIVQPIVSLVSILWLIGLYALFFGVLLVGLAFKVRRAVKA</sequence>
<comment type="caution">
    <text evidence="2">The sequence shown here is derived from an EMBL/GenBank/DDBJ whole genome shotgun (WGS) entry which is preliminary data.</text>
</comment>
<reference evidence="2 3" key="1">
    <citation type="submission" date="2019-04" db="EMBL/GenBank/DDBJ databases">
        <title>Lampropedia sp YIM MLB12 draf genome.</title>
        <authorList>
            <person name="Wang Y.-X."/>
        </authorList>
    </citation>
    <scope>NUCLEOTIDE SEQUENCE [LARGE SCALE GENOMIC DNA]</scope>
    <source>
        <strain evidence="2 3">YIM MLB12</strain>
    </source>
</reference>
<dbReference type="OrthoDB" id="193343at2"/>
<dbReference type="GO" id="GO:0005886">
    <property type="term" value="C:plasma membrane"/>
    <property type="evidence" value="ECO:0007669"/>
    <property type="project" value="TreeGrafter"/>
</dbReference>
<dbReference type="EMBL" id="SSWX01000006">
    <property type="protein sequence ID" value="THJ34531.1"/>
    <property type="molecule type" value="Genomic_DNA"/>
</dbReference>
<name>A0A4S5BTX8_9BURK</name>
<feature type="transmembrane region" description="Helical" evidence="1">
    <location>
        <begin position="161"/>
        <end position="181"/>
    </location>
</feature>
<proteinExistence type="predicted"/>
<keyword evidence="1" id="KW-0812">Transmembrane</keyword>
<gene>
    <name evidence="2" type="ORF">E8K88_05930</name>
</gene>
<protein>
    <submittedName>
        <fullName evidence="2">HdeD family acid-resistance protein</fullName>
    </submittedName>
</protein>
<dbReference type="InterPro" id="IPR005325">
    <property type="entry name" value="DUF308_memb"/>
</dbReference>
<dbReference type="Pfam" id="PF03729">
    <property type="entry name" value="DUF308"/>
    <property type="match status" value="1"/>
</dbReference>
<organism evidence="2 3">
    <name type="scientific">Lampropedia aestuarii</name>
    <dbReference type="NCBI Taxonomy" id="2562762"/>
    <lineage>
        <taxon>Bacteria</taxon>
        <taxon>Pseudomonadati</taxon>
        <taxon>Pseudomonadota</taxon>
        <taxon>Betaproteobacteria</taxon>
        <taxon>Burkholderiales</taxon>
        <taxon>Comamonadaceae</taxon>
        <taxon>Lampropedia</taxon>
    </lineage>
</organism>
<dbReference type="InterPro" id="IPR052712">
    <property type="entry name" value="Acid_resist_chaperone_HdeD"/>
</dbReference>
<evidence type="ECO:0000313" key="2">
    <source>
        <dbReference type="EMBL" id="THJ34531.1"/>
    </source>
</evidence>
<feature type="transmembrane region" description="Helical" evidence="1">
    <location>
        <begin position="44"/>
        <end position="64"/>
    </location>
</feature>
<feature type="transmembrane region" description="Helical" evidence="1">
    <location>
        <begin position="136"/>
        <end position="155"/>
    </location>
</feature>
<feature type="transmembrane region" description="Helical" evidence="1">
    <location>
        <begin position="76"/>
        <end position="98"/>
    </location>
</feature>
<keyword evidence="1" id="KW-0472">Membrane</keyword>
<feature type="transmembrane region" description="Helical" evidence="1">
    <location>
        <begin position="104"/>
        <end position="124"/>
    </location>
</feature>
<keyword evidence="3" id="KW-1185">Reference proteome</keyword>
<feature type="transmembrane region" description="Helical" evidence="1">
    <location>
        <begin position="18"/>
        <end position="38"/>
    </location>
</feature>
<evidence type="ECO:0000313" key="3">
    <source>
        <dbReference type="Proteomes" id="UP000306236"/>
    </source>
</evidence>
<dbReference type="Proteomes" id="UP000306236">
    <property type="component" value="Unassembled WGS sequence"/>
</dbReference>
<dbReference type="AlphaFoldDB" id="A0A4S5BTX8"/>
<evidence type="ECO:0000256" key="1">
    <source>
        <dbReference type="SAM" id="Phobius"/>
    </source>
</evidence>
<dbReference type="RefSeq" id="WP_136405741.1">
    <property type="nucleotide sequence ID" value="NZ_SSWX01000006.1"/>
</dbReference>